<dbReference type="GO" id="GO:0140359">
    <property type="term" value="F:ABC-type transporter activity"/>
    <property type="evidence" value="ECO:0007669"/>
    <property type="project" value="InterPro"/>
</dbReference>
<dbReference type="CDD" id="cd18582">
    <property type="entry name" value="ABC_6TM_ATM1_ABCB7"/>
    <property type="match status" value="1"/>
</dbReference>
<dbReference type="Proteomes" id="UP000002745">
    <property type="component" value="Chromosome"/>
</dbReference>
<keyword evidence="12" id="KW-1185">Reference proteome</keyword>
<evidence type="ECO:0000256" key="5">
    <source>
        <dbReference type="ARBA" id="ARBA00022840"/>
    </source>
</evidence>
<keyword evidence="5" id="KW-0067">ATP-binding</keyword>
<dbReference type="FunFam" id="3.40.50.300:FF:000287">
    <property type="entry name" value="Multidrug ABC transporter ATP-binding protein"/>
    <property type="match status" value="1"/>
</dbReference>
<protein>
    <submittedName>
        <fullName evidence="11">ABC transporter related</fullName>
    </submittedName>
</protein>
<dbReference type="GO" id="GO:0005886">
    <property type="term" value="C:plasma membrane"/>
    <property type="evidence" value="ECO:0007669"/>
    <property type="project" value="UniProtKB-SubCell"/>
</dbReference>
<dbReference type="Gene3D" id="3.40.50.300">
    <property type="entry name" value="P-loop containing nucleotide triphosphate hydrolases"/>
    <property type="match status" value="1"/>
</dbReference>
<dbReference type="Pfam" id="PF00005">
    <property type="entry name" value="ABC_tran"/>
    <property type="match status" value="1"/>
</dbReference>
<dbReference type="InterPro" id="IPR003439">
    <property type="entry name" value="ABC_transporter-like_ATP-bd"/>
</dbReference>
<evidence type="ECO:0000256" key="8">
    <source>
        <dbReference type="SAM" id="Phobius"/>
    </source>
</evidence>
<dbReference type="EMBL" id="CP001678">
    <property type="protein sequence ID" value="ACT59570.1"/>
    <property type="molecule type" value="Genomic_DNA"/>
</dbReference>
<dbReference type="Gene3D" id="1.20.1560.10">
    <property type="entry name" value="ABC transporter type 1, transmembrane domain"/>
    <property type="match status" value="1"/>
</dbReference>
<dbReference type="SMART" id="SM00382">
    <property type="entry name" value="AAA"/>
    <property type="match status" value="1"/>
</dbReference>
<evidence type="ECO:0000313" key="11">
    <source>
        <dbReference type="EMBL" id="ACT59570.1"/>
    </source>
</evidence>
<evidence type="ECO:0000313" key="12">
    <source>
        <dbReference type="Proteomes" id="UP000002745"/>
    </source>
</evidence>
<dbReference type="PROSITE" id="PS50929">
    <property type="entry name" value="ABC_TM1F"/>
    <property type="match status" value="1"/>
</dbReference>
<dbReference type="InterPro" id="IPR027417">
    <property type="entry name" value="P-loop_NTPase"/>
</dbReference>
<feature type="transmembrane region" description="Helical" evidence="8">
    <location>
        <begin position="70"/>
        <end position="92"/>
    </location>
</feature>
<dbReference type="eggNOG" id="COG5265">
    <property type="taxonomic scope" value="Bacteria"/>
</dbReference>
<dbReference type="PROSITE" id="PS50893">
    <property type="entry name" value="ABC_TRANSPORTER_2"/>
    <property type="match status" value="1"/>
</dbReference>
<dbReference type="HOGENOM" id="CLU_000604_84_1_5"/>
<comment type="subcellular location">
    <subcellularLocation>
        <location evidence="1">Cell membrane</location>
        <topology evidence="1">Multi-pass membrane protein</topology>
    </subcellularLocation>
</comment>
<proteinExistence type="predicted"/>
<keyword evidence="3 8" id="KW-0812">Transmembrane</keyword>
<evidence type="ECO:0000256" key="6">
    <source>
        <dbReference type="ARBA" id="ARBA00022989"/>
    </source>
</evidence>
<evidence type="ECO:0000256" key="1">
    <source>
        <dbReference type="ARBA" id="ARBA00004651"/>
    </source>
</evidence>
<dbReference type="InterPro" id="IPR003593">
    <property type="entry name" value="AAA+_ATPase"/>
</dbReference>
<dbReference type="PANTHER" id="PTHR24221">
    <property type="entry name" value="ATP-BINDING CASSETTE SUB-FAMILY B"/>
    <property type="match status" value="1"/>
</dbReference>
<feature type="domain" description="ABC transmembrane type-1" evidence="10">
    <location>
        <begin position="72"/>
        <end position="356"/>
    </location>
</feature>
<evidence type="ECO:0000256" key="3">
    <source>
        <dbReference type="ARBA" id="ARBA00022692"/>
    </source>
</evidence>
<feature type="transmembrane region" description="Helical" evidence="8">
    <location>
        <begin position="182"/>
        <end position="205"/>
    </location>
</feature>
<sequence length="641" mass="69582">MGLKPKGRVQVVENQLFALGKKVMSPRGHGKMAASADNDGIESSDAGLISSIGRILIVLARPELSKWRPLMIVAFALTVIAKLFAVSAPLFFGDAINALSDGDSVFYSVLMGMALWVGARFLSTGFPYLRDVLFAPISQDAMRVVAVEAFGHAQKLSLRFHLTRRTGALNRMIERGAGAIDFLIRFLAFNIGPTIIELVLASVVLGVKFGIGMSLIAVVTVVVYVIFTLSITEWRVRQRRVLNEEDTELRGRAVDSLTNFETVKAFAAEERETERHNQSFLSYNKSFVATARSLALLNAGQEFIMNLGLFGVAGLGVWAAINGGLKPGDVAAVTLILMNLYRPLNILGWAWREIKQGSVDLEKLFGLMDMVPEVADAPDAKELKVGGGRVEFKNAAFSHDGRSAGLEDVSFVAEAGKKLAIVGPSGSGKSTLLKLAFRFFDVEKGQVLFDGQDLRSVTQKSLREALGLVPQEVVLFNTTIKENLIYGAPDASQEEIEAAADQAQLLDFINGLPDKWETRVGERGLKLSGGEKQRLGIARAILKNPPVLVLDEATSALDSTTEAEVQHALELASKGRTTLVVAHRLSTIADADEIIVLKDGHVAEHGKHDDLLAFHGIYAQMWERQSKGSEAEGSVTAFKRV</sequence>
<name>C6XKK3_HIRBI</name>
<dbReference type="Pfam" id="PF00664">
    <property type="entry name" value="ABC_membrane"/>
    <property type="match status" value="1"/>
</dbReference>
<keyword evidence="2" id="KW-0813">Transport</keyword>
<keyword evidence="6 8" id="KW-1133">Transmembrane helix</keyword>
<dbReference type="GO" id="GO:0016887">
    <property type="term" value="F:ATP hydrolysis activity"/>
    <property type="evidence" value="ECO:0007669"/>
    <property type="project" value="InterPro"/>
</dbReference>
<evidence type="ECO:0000256" key="7">
    <source>
        <dbReference type="ARBA" id="ARBA00023136"/>
    </source>
</evidence>
<evidence type="ECO:0000256" key="4">
    <source>
        <dbReference type="ARBA" id="ARBA00022741"/>
    </source>
</evidence>
<dbReference type="PROSITE" id="PS00211">
    <property type="entry name" value="ABC_TRANSPORTER_1"/>
    <property type="match status" value="1"/>
</dbReference>
<accession>C6XKK3</accession>
<dbReference type="KEGG" id="hba:Hbal_1884"/>
<dbReference type="SUPFAM" id="SSF52540">
    <property type="entry name" value="P-loop containing nucleoside triphosphate hydrolases"/>
    <property type="match status" value="1"/>
</dbReference>
<evidence type="ECO:0000259" key="9">
    <source>
        <dbReference type="PROSITE" id="PS50893"/>
    </source>
</evidence>
<dbReference type="GO" id="GO:0005524">
    <property type="term" value="F:ATP binding"/>
    <property type="evidence" value="ECO:0007669"/>
    <property type="project" value="UniProtKB-KW"/>
</dbReference>
<organism evidence="11 12">
    <name type="scientific">Hirschia baltica (strain ATCC 49814 / DSM 5838 / IFAM 1418)</name>
    <dbReference type="NCBI Taxonomy" id="582402"/>
    <lineage>
        <taxon>Bacteria</taxon>
        <taxon>Pseudomonadati</taxon>
        <taxon>Pseudomonadota</taxon>
        <taxon>Alphaproteobacteria</taxon>
        <taxon>Hyphomonadales</taxon>
        <taxon>Hyphomonadaceae</taxon>
        <taxon>Hirschia</taxon>
    </lineage>
</organism>
<feature type="domain" description="ABC transporter" evidence="9">
    <location>
        <begin position="390"/>
        <end position="624"/>
    </location>
</feature>
<dbReference type="AlphaFoldDB" id="C6XKK3"/>
<evidence type="ECO:0000256" key="2">
    <source>
        <dbReference type="ARBA" id="ARBA00022448"/>
    </source>
</evidence>
<feature type="transmembrane region" description="Helical" evidence="8">
    <location>
        <begin position="303"/>
        <end position="321"/>
    </location>
</feature>
<dbReference type="PANTHER" id="PTHR24221:SF654">
    <property type="entry name" value="ATP-BINDING CASSETTE SUB-FAMILY B MEMBER 6"/>
    <property type="match status" value="1"/>
</dbReference>
<dbReference type="SUPFAM" id="SSF90123">
    <property type="entry name" value="ABC transporter transmembrane region"/>
    <property type="match status" value="1"/>
</dbReference>
<dbReference type="InterPro" id="IPR036640">
    <property type="entry name" value="ABC1_TM_sf"/>
</dbReference>
<keyword evidence="4" id="KW-0547">Nucleotide-binding</keyword>
<evidence type="ECO:0000259" key="10">
    <source>
        <dbReference type="PROSITE" id="PS50929"/>
    </source>
</evidence>
<dbReference type="STRING" id="582402.Hbal_1884"/>
<gene>
    <name evidence="11" type="ordered locus">Hbal_1884</name>
</gene>
<dbReference type="InterPro" id="IPR017871">
    <property type="entry name" value="ABC_transporter-like_CS"/>
</dbReference>
<feature type="transmembrane region" description="Helical" evidence="8">
    <location>
        <begin position="104"/>
        <end position="122"/>
    </location>
</feature>
<feature type="transmembrane region" description="Helical" evidence="8">
    <location>
        <begin position="211"/>
        <end position="231"/>
    </location>
</feature>
<reference evidence="12" key="1">
    <citation type="journal article" date="2011" name="J. Bacteriol.">
        <title>Genome sequences of eight morphologically diverse alphaproteobacteria.</title>
        <authorList>
            <consortium name="US DOE Joint Genome Institute"/>
            <person name="Brown P.J."/>
            <person name="Kysela D.T."/>
            <person name="Buechlein A."/>
            <person name="Hemmerich C."/>
            <person name="Brun Y.V."/>
        </authorList>
    </citation>
    <scope>NUCLEOTIDE SEQUENCE [LARGE SCALE GENOMIC DNA]</scope>
    <source>
        <strain evidence="12">ATCC 49814 / DSM 5838 / IFAM 1418</strain>
    </source>
</reference>
<dbReference type="InterPro" id="IPR039421">
    <property type="entry name" value="Type_1_exporter"/>
</dbReference>
<keyword evidence="7 8" id="KW-0472">Membrane</keyword>
<dbReference type="InterPro" id="IPR011527">
    <property type="entry name" value="ABC1_TM_dom"/>
</dbReference>